<dbReference type="RefSeq" id="WP_382347278.1">
    <property type="nucleotide sequence ID" value="NZ_JBHSMC010000001.1"/>
</dbReference>
<evidence type="ECO:0000256" key="1">
    <source>
        <dbReference type="SAM" id="Phobius"/>
    </source>
</evidence>
<keyword evidence="3" id="KW-1185">Reference proteome</keyword>
<feature type="transmembrane region" description="Helical" evidence="1">
    <location>
        <begin position="6"/>
        <end position="27"/>
    </location>
</feature>
<keyword evidence="1" id="KW-1133">Transmembrane helix</keyword>
<name>A0ABW0LF74_9BACI</name>
<evidence type="ECO:0000313" key="2">
    <source>
        <dbReference type="EMBL" id="MFC5463587.1"/>
    </source>
</evidence>
<comment type="caution">
    <text evidence="2">The sequence shown here is derived from an EMBL/GenBank/DDBJ whole genome shotgun (WGS) entry which is preliminary data.</text>
</comment>
<reference evidence="3" key="1">
    <citation type="journal article" date="2019" name="Int. J. Syst. Evol. Microbiol.">
        <title>The Global Catalogue of Microorganisms (GCM) 10K type strain sequencing project: providing services to taxonomists for standard genome sequencing and annotation.</title>
        <authorList>
            <consortium name="The Broad Institute Genomics Platform"/>
            <consortium name="The Broad Institute Genome Sequencing Center for Infectious Disease"/>
            <person name="Wu L."/>
            <person name="Ma J."/>
        </authorList>
    </citation>
    <scope>NUCLEOTIDE SEQUENCE [LARGE SCALE GENOMIC DNA]</scope>
    <source>
        <strain evidence="3">CGMCC 1.12237</strain>
    </source>
</reference>
<feature type="transmembrane region" description="Helical" evidence="1">
    <location>
        <begin position="134"/>
        <end position="152"/>
    </location>
</feature>
<accession>A0ABW0LF74</accession>
<evidence type="ECO:0000313" key="3">
    <source>
        <dbReference type="Proteomes" id="UP001596147"/>
    </source>
</evidence>
<feature type="transmembrane region" description="Helical" evidence="1">
    <location>
        <begin position="159"/>
        <end position="179"/>
    </location>
</feature>
<sequence>MHLSSIHSTIAIIIFSWSMGFLTYYILSDSTKAEKKASMEEIAGQLIHFVIFLWIGKIILNLNIFIIDPLAILAYPSNSYAFYFAILLSGFTIVIQYKRRKIDALPFSIAFTYIFLTASFVYEFMQVIWNKNIYSTGYLSLIALLIITFVVLRNFVHPHWLNLLILLGWSIGSLSLAMIKPILIVFGYSIAPWFLVFILIICCGLILSQKMKAGVVNGRN</sequence>
<gene>
    <name evidence="2" type="ORF">ACFPM4_02335</name>
</gene>
<proteinExistence type="predicted"/>
<keyword evidence="1" id="KW-0812">Transmembrane</keyword>
<feature type="transmembrane region" description="Helical" evidence="1">
    <location>
        <begin position="79"/>
        <end position="97"/>
    </location>
</feature>
<feature type="transmembrane region" description="Helical" evidence="1">
    <location>
        <begin position="104"/>
        <end position="122"/>
    </location>
</feature>
<keyword evidence="1" id="KW-0472">Membrane</keyword>
<feature type="transmembrane region" description="Helical" evidence="1">
    <location>
        <begin position="185"/>
        <end position="207"/>
    </location>
</feature>
<protein>
    <submittedName>
        <fullName evidence="2">Uncharacterized protein</fullName>
    </submittedName>
</protein>
<feature type="transmembrane region" description="Helical" evidence="1">
    <location>
        <begin position="47"/>
        <end position="67"/>
    </location>
</feature>
<organism evidence="2 3">
    <name type="scientific">Lederbergia graminis</name>
    <dbReference type="NCBI Taxonomy" id="735518"/>
    <lineage>
        <taxon>Bacteria</taxon>
        <taxon>Bacillati</taxon>
        <taxon>Bacillota</taxon>
        <taxon>Bacilli</taxon>
        <taxon>Bacillales</taxon>
        <taxon>Bacillaceae</taxon>
        <taxon>Lederbergia</taxon>
    </lineage>
</organism>
<dbReference type="EMBL" id="JBHSMC010000001">
    <property type="protein sequence ID" value="MFC5463587.1"/>
    <property type="molecule type" value="Genomic_DNA"/>
</dbReference>
<dbReference type="Proteomes" id="UP001596147">
    <property type="component" value="Unassembled WGS sequence"/>
</dbReference>